<dbReference type="GO" id="GO:0016787">
    <property type="term" value="F:hydrolase activity"/>
    <property type="evidence" value="ECO:0007669"/>
    <property type="project" value="UniProtKB-KW"/>
</dbReference>
<dbReference type="InterPro" id="IPR001031">
    <property type="entry name" value="Thioesterase"/>
</dbReference>
<keyword evidence="2 4" id="KW-0378">Hydrolase</keyword>
<comment type="caution">
    <text evidence="4">The sequence shown here is derived from an EMBL/GenBank/DDBJ whole genome shotgun (WGS) entry which is preliminary data.</text>
</comment>
<evidence type="ECO:0000256" key="2">
    <source>
        <dbReference type="ARBA" id="ARBA00022801"/>
    </source>
</evidence>
<dbReference type="RefSeq" id="WP_253240003.1">
    <property type="nucleotide sequence ID" value="NZ_JAMYJR010000028.1"/>
</dbReference>
<dbReference type="EMBL" id="JAMYJR010000028">
    <property type="protein sequence ID" value="MCO8273924.1"/>
    <property type="molecule type" value="Genomic_DNA"/>
</dbReference>
<comment type="similarity">
    <text evidence="1">Belongs to the thioesterase family.</text>
</comment>
<keyword evidence="5" id="KW-1185">Reference proteome</keyword>
<reference evidence="4 5" key="1">
    <citation type="submission" date="2022-06" db="EMBL/GenBank/DDBJ databases">
        <title>New Species of the Genus Actinoplanes, ActinopZanes ferrugineus.</title>
        <authorList>
            <person name="Ding P."/>
        </authorList>
    </citation>
    <scope>NUCLEOTIDE SEQUENCE [LARGE SCALE GENOMIC DNA]</scope>
    <source>
        <strain evidence="4 5">TRM88003</strain>
    </source>
</reference>
<dbReference type="Proteomes" id="UP001523369">
    <property type="component" value="Unassembled WGS sequence"/>
</dbReference>
<dbReference type="InterPro" id="IPR012223">
    <property type="entry name" value="TEII"/>
</dbReference>
<dbReference type="InterPro" id="IPR020802">
    <property type="entry name" value="TesA-like"/>
</dbReference>
<dbReference type="PANTHER" id="PTHR11487:SF0">
    <property type="entry name" value="S-ACYL FATTY ACID SYNTHASE THIOESTERASE, MEDIUM CHAIN"/>
    <property type="match status" value="1"/>
</dbReference>
<gene>
    <name evidence="4" type="ORF">M1L60_25325</name>
</gene>
<dbReference type="Pfam" id="PF00975">
    <property type="entry name" value="Thioesterase"/>
    <property type="match status" value="1"/>
</dbReference>
<dbReference type="Gene3D" id="3.40.50.1820">
    <property type="entry name" value="alpha/beta hydrolase"/>
    <property type="match status" value="1"/>
</dbReference>
<dbReference type="SUPFAM" id="SSF53474">
    <property type="entry name" value="alpha/beta-Hydrolases"/>
    <property type="match status" value="1"/>
</dbReference>
<dbReference type="InterPro" id="IPR029058">
    <property type="entry name" value="AB_hydrolase_fold"/>
</dbReference>
<dbReference type="SMART" id="SM00824">
    <property type="entry name" value="PKS_TE"/>
    <property type="match status" value="1"/>
</dbReference>
<organism evidence="4 5">
    <name type="scientific">Paractinoplanes aksuensis</name>
    <dbReference type="NCBI Taxonomy" id="2939490"/>
    <lineage>
        <taxon>Bacteria</taxon>
        <taxon>Bacillati</taxon>
        <taxon>Actinomycetota</taxon>
        <taxon>Actinomycetes</taxon>
        <taxon>Micromonosporales</taxon>
        <taxon>Micromonosporaceae</taxon>
        <taxon>Paractinoplanes</taxon>
    </lineage>
</organism>
<name>A0ABT1DSU6_9ACTN</name>
<protein>
    <submittedName>
        <fullName evidence="4">Alpha/beta fold hydrolase</fullName>
    </submittedName>
</protein>
<evidence type="ECO:0000313" key="4">
    <source>
        <dbReference type="EMBL" id="MCO8273924.1"/>
    </source>
</evidence>
<evidence type="ECO:0000259" key="3">
    <source>
        <dbReference type="SMART" id="SM00824"/>
    </source>
</evidence>
<evidence type="ECO:0000256" key="1">
    <source>
        <dbReference type="ARBA" id="ARBA00007169"/>
    </source>
</evidence>
<feature type="domain" description="Thioesterase TesA-like" evidence="3">
    <location>
        <begin position="25"/>
        <end position="246"/>
    </location>
</feature>
<sequence length="255" mass="28040">MTTRTVQGGWFRVHHPRPAATTRLFCFPHAGGSASAFWDWPRFLPDSVELVAVQYPGRQDRHGEPLPADLTTLAEQIARVVAGRLDRPTAFFGHSMGATVAFEVARRLEPRYPSPLGRLFVSARKPPSTPPGPLEFRTDEQVMTYIRNLGGAGAALLEDEDLRELTLPMLRADFQLVERYRYTAGAPVTCPITTIGGDADPTFTETDALGWKAHTTAGFDSHVLPGGHFYTETAAPQLVHLLADRLGSLVPRQRA</sequence>
<proteinExistence type="inferred from homology"/>
<evidence type="ECO:0000313" key="5">
    <source>
        <dbReference type="Proteomes" id="UP001523369"/>
    </source>
</evidence>
<dbReference type="PANTHER" id="PTHR11487">
    <property type="entry name" value="THIOESTERASE"/>
    <property type="match status" value="1"/>
</dbReference>
<accession>A0ABT1DSU6</accession>